<dbReference type="SUPFAM" id="SSF57701">
    <property type="entry name" value="Zn2/Cys6 DNA-binding domain"/>
    <property type="match status" value="1"/>
</dbReference>
<dbReference type="Pfam" id="PF00172">
    <property type="entry name" value="Zn_clus"/>
    <property type="match status" value="1"/>
</dbReference>
<evidence type="ECO:0000313" key="7">
    <source>
        <dbReference type="Proteomes" id="UP000785200"/>
    </source>
</evidence>
<comment type="caution">
    <text evidence="6">The sequence shown here is derived from an EMBL/GenBank/DDBJ whole genome shotgun (WGS) entry which is preliminary data.</text>
</comment>
<evidence type="ECO:0000256" key="2">
    <source>
        <dbReference type="ARBA" id="ARBA00022723"/>
    </source>
</evidence>
<evidence type="ECO:0000259" key="5">
    <source>
        <dbReference type="PROSITE" id="PS50048"/>
    </source>
</evidence>
<feature type="region of interest" description="Disordered" evidence="4">
    <location>
        <begin position="1"/>
        <end position="25"/>
    </location>
</feature>
<accession>A0A9P7AX21</accession>
<dbReference type="OrthoDB" id="2269373at2759"/>
<evidence type="ECO:0000256" key="3">
    <source>
        <dbReference type="ARBA" id="ARBA00023242"/>
    </source>
</evidence>
<dbReference type="PANTHER" id="PTHR31001">
    <property type="entry name" value="UNCHARACTERIZED TRANSCRIPTIONAL REGULATORY PROTEIN"/>
    <property type="match status" value="1"/>
</dbReference>
<feature type="region of interest" description="Disordered" evidence="4">
    <location>
        <begin position="94"/>
        <end position="114"/>
    </location>
</feature>
<keyword evidence="3" id="KW-0539">Nucleus</keyword>
<dbReference type="SMART" id="SM00066">
    <property type="entry name" value="GAL4"/>
    <property type="match status" value="1"/>
</dbReference>
<feature type="compositionally biased region" description="Polar residues" evidence="4">
    <location>
        <begin position="1"/>
        <end position="11"/>
    </location>
</feature>
<dbReference type="PROSITE" id="PS50048">
    <property type="entry name" value="ZN2_CY6_FUNGAL_2"/>
    <property type="match status" value="1"/>
</dbReference>
<dbReference type="Gene3D" id="4.10.240.10">
    <property type="entry name" value="Zn(2)-C6 fungal-type DNA-binding domain"/>
    <property type="match status" value="1"/>
</dbReference>
<comment type="subcellular location">
    <subcellularLocation>
        <location evidence="1">Nucleus</location>
    </subcellularLocation>
</comment>
<evidence type="ECO:0000313" key="6">
    <source>
        <dbReference type="EMBL" id="KAG0648751.1"/>
    </source>
</evidence>
<keyword evidence="2" id="KW-0479">Metal-binding</keyword>
<dbReference type="AlphaFoldDB" id="A0A9P7AX21"/>
<reference evidence="6" key="1">
    <citation type="submission" date="2019-07" db="EMBL/GenBank/DDBJ databases">
        <title>Hyphodiscus hymeniophilus genome sequencing and assembly.</title>
        <authorList>
            <person name="Kramer G."/>
            <person name="Nodwell J."/>
        </authorList>
    </citation>
    <scope>NUCLEOTIDE SEQUENCE</scope>
    <source>
        <strain evidence="6">ATCC 34498</strain>
    </source>
</reference>
<organism evidence="6 7">
    <name type="scientific">Hyphodiscus hymeniophilus</name>
    <dbReference type="NCBI Taxonomy" id="353542"/>
    <lineage>
        <taxon>Eukaryota</taxon>
        <taxon>Fungi</taxon>
        <taxon>Dikarya</taxon>
        <taxon>Ascomycota</taxon>
        <taxon>Pezizomycotina</taxon>
        <taxon>Leotiomycetes</taxon>
        <taxon>Helotiales</taxon>
        <taxon>Hyphodiscaceae</taxon>
        <taxon>Hyphodiscus</taxon>
    </lineage>
</organism>
<gene>
    <name evidence="6" type="ORF">D0Z07_4760</name>
</gene>
<dbReference type="InterPro" id="IPR001138">
    <property type="entry name" value="Zn2Cys6_DnaBD"/>
</dbReference>
<dbReference type="CDD" id="cd12148">
    <property type="entry name" value="fungal_TF_MHR"/>
    <property type="match status" value="1"/>
</dbReference>
<keyword evidence="7" id="KW-1185">Reference proteome</keyword>
<dbReference type="SMART" id="SM00906">
    <property type="entry name" value="Fungal_trans"/>
    <property type="match status" value="1"/>
</dbReference>
<dbReference type="GO" id="GO:0003677">
    <property type="term" value="F:DNA binding"/>
    <property type="evidence" value="ECO:0007669"/>
    <property type="project" value="InterPro"/>
</dbReference>
<dbReference type="InterPro" id="IPR007219">
    <property type="entry name" value="XnlR_reg_dom"/>
</dbReference>
<dbReference type="Pfam" id="PF04082">
    <property type="entry name" value="Fungal_trans"/>
    <property type="match status" value="1"/>
</dbReference>
<dbReference type="GO" id="GO:0006351">
    <property type="term" value="P:DNA-templated transcription"/>
    <property type="evidence" value="ECO:0007669"/>
    <property type="project" value="InterPro"/>
</dbReference>
<feature type="domain" description="Zn(2)-C6 fungal-type" evidence="5">
    <location>
        <begin position="29"/>
        <end position="56"/>
    </location>
</feature>
<dbReference type="CDD" id="cd00067">
    <property type="entry name" value="GAL4"/>
    <property type="match status" value="1"/>
</dbReference>
<protein>
    <submittedName>
        <fullName evidence="6">Aurofusarin cluster transcription factor aurR2</fullName>
    </submittedName>
</protein>
<dbReference type="GO" id="GO:0005634">
    <property type="term" value="C:nucleus"/>
    <property type="evidence" value="ECO:0007669"/>
    <property type="project" value="UniProtKB-SubCell"/>
</dbReference>
<dbReference type="GO" id="GO:0008270">
    <property type="term" value="F:zinc ion binding"/>
    <property type="evidence" value="ECO:0007669"/>
    <property type="project" value="InterPro"/>
</dbReference>
<dbReference type="InterPro" id="IPR036864">
    <property type="entry name" value="Zn2-C6_fun-type_DNA-bd_sf"/>
</dbReference>
<name>A0A9P7AX21_9HELO</name>
<dbReference type="PANTHER" id="PTHR31001:SF85">
    <property type="entry name" value="ZN(II)2CYS6 TRANSCRIPTION FACTOR (EUROFUNG)"/>
    <property type="match status" value="1"/>
</dbReference>
<evidence type="ECO:0000256" key="4">
    <source>
        <dbReference type="SAM" id="MobiDB-lite"/>
    </source>
</evidence>
<dbReference type="EMBL" id="VNKQ01000009">
    <property type="protein sequence ID" value="KAG0648751.1"/>
    <property type="molecule type" value="Genomic_DNA"/>
</dbReference>
<evidence type="ECO:0000256" key="1">
    <source>
        <dbReference type="ARBA" id="ARBA00004123"/>
    </source>
</evidence>
<dbReference type="GO" id="GO:0000981">
    <property type="term" value="F:DNA-binding transcription factor activity, RNA polymerase II-specific"/>
    <property type="evidence" value="ECO:0007669"/>
    <property type="project" value="InterPro"/>
</dbReference>
<dbReference type="Proteomes" id="UP000785200">
    <property type="component" value="Unassembled WGS sequence"/>
</dbReference>
<dbReference type="InterPro" id="IPR050613">
    <property type="entry name" value="Sec_Metabolite_Reg"/>
</dbReference>
<sequence length="717" mass="81440">MLTTPPGNSEGLQPLPPAPSSPKITRGHSCILCQQRKVKCDRSKPCSNCIKARTECIPSAPTVPRRRRRKFSEQDIAAKLRRYEHLLKKNGIKIEDDDDDATEDSPQNDNHTMHLLEVPRPPKADKGMLFTDHQNSRYVENTLWENLRDEIQDPKDALQTSSDDESNETSIFPEAGIFYLRLGFPNKDLSSLHPSPVQIFRLWQTYLVNVNPLVKIFHAPTVQQVILDATGDLSKIPRATESLMFAIYLLSVTSLKSEECETMFGETRAALVSKYSQATQQALVNGRFLKSVNLYSLQAFALYLLALRRGYDPQSMWVLTGAAVRISQRLGIHRDGADHQVSPFDAEMRRRTWWQVVSLDGQASKLAGAGFPGWLARFDTKMPLNISDSDLSPSMKEFPVEKEGATEMLFCCLRYEVAEALRKTSCVGEGRLGQSFIKQSSELIVEKDKAIDALEIRFEQKYIRYCDPSIPLHLLAIYMSKSVICTMRMMAHHPRQYPDRGASMPQKEKDMLFSESLKELEIATMGHSNKLVQGFLWHAFIYILSELRHRTTGDQVDRAWQQIETSFEQRPEMLSETKNSLYYAIGNLTLKAWARREEAGGLYQGSHQLAPPRFISVLRSQRNISTPTSSQLNTEWRDPNPVAPSNPMLQYGNNLVLAQAPYDASAEQWKNMNFGMDVTTPAFGPNDWAYWQTLMDGDLPTYTGEMSENTYGQQMQQ</sequence>
<proteinExistence type="predicted"/>
<feature type="compositionally biased region" description="Polar residues" evidence="4">
    <location>
        <begin position="625"/>
        <end position="634"/>
    </location>
</feature>
<feature type="region of interest" description="Disordered" evidence="4">
    <location>
        <begin position="625"/>
        <end position="645"/>
    </location>
</feature>